<dbReference type="InterPro" id="IPR021109">
    <property type="entry name" value="Peptidase_aspartic_dom_sf"/>
</dbReference>
<reference evidence="8" key="1">
    <citation type="submission" date="2020-04" db="EMBL/GenBank/DDBJ databases">
        <title>Draft genome resource of the tomato pathogen Pseudocercospora fuligena.</title>
        <authorList>
            <person name="Zaccaron A."/>
        </authorList>
    </citation>
    <scope>NUCLEOTIDE SEQUENCE</scope>
    <source>
        <strain evidence="8">PF001</strain>
    </source>
</reference>
<evidence type="ECO:0000256" key="6">
    <source>
        <dbReference type="SAM" id="MobiDB-lite"/>
    </source>
</evidence>
<gene>
    <name evidence="8" type="ORF">HII31_05924</name>
</gene>
<name>A0A8H6RKX4_9PEZI</name>
<feature type="active site" evidence="3">
    <location>
        <position position="71"/>
    </location>
</feature>
<dbReference type="PANTHER" id="PTHR47966">
    <property type="entry name" value="BETA-SITE APP-CLEAVING ENZYME, ISOFORM A-RELATED"/>
    <property type="match status" value="1"/>
</dbReference>
<evidence type="ECO:0000256" key="2">
    <source>
        <dbReference type="ARBA" id="ARBA00022750"/>
    </source>
</evidence>
<keyword evidence="4" id="KW-1015">Disulfide bond</keyword>
<sequence length="434" mass="46665">MGPPTSLLLAVAKIAQIITASPTPRHISHLSAERQTQISEASPAAVKFLSHGAGYGVDITFGRETFTLIFDTGSSDMWLPTKECVCVGPDMRRVPVTMCGIGQTCDSGFSGGKIPDVNFNITYGHGEFVVGSMGYESVTVGGVTVPKQEAALVNYGFWMGDKATSGLMGWSFPTLTSAYPGTDPSKDNRKITGVRNYNPFIFNAIEQAGVNPMFGYAFSKRSESQDNQVGGQLSIGGVPNVAHGAWTSTPIKIMALSPKAPPEASQKYTFYTVIPDGFAIAKPPNDSKRDTDAADSADSDAANSAAMPAYPNSEPMIVDSGTTVSYLPRDIAMKYASMTKPAARWNQQGHLYQVPCNAWVPNLSVRIGGQDLWYNREDLLLTGELGQDPYDKSYCNLGVQPAPGPPFVLGGTFLRAVVTVHDLGQHKIWFAQRQ</sequence>
<dbReference type="PROSITE" id="PS00141">
    <property type="entry name" value="ASP_PROTEASE"/>
    <property type="match status" value="1"/>
</dbReference>
<feature type="disulfide bond" evidence="4">
    <location>
        <begin position="84"/>
        <end position="99"/>
    </location>
</feature>
<dbReference type="GO" id="GO:0004190">
    <property type="term" value="F:aspartic-type endopeptidase activity"/>
    <property type="evidence" value="ECO:0007669"/>
    <property type="project" value="UniProtKB-KW"/>
</dbReference>
<dbReference type="InterPro" id="IPR001969">
    <property type="entry name" value="Aspartic_peptidase_AS"/>
</dbReference>
<dbReference type="OrthoDB" id="15189at2759"/>
<comment type="caution">
    <text evidence="8">The sequence shown here is derived from an EMBL/GenBank/DDBJ whole genome shotgun (WGS) entry which is preliminary data.</text>
</comment>
<dbReference type="InterPro" id="IPR034164">
    <property type="entry name" value="Pepsin-like_dom"/>
</dbReference>
<dbReference type="GO" id="GO:0006508">
    <property type="term" value="P:proteolysis"/>
    <property type="evidence" value="ECO:0007669"/>
    <property type="project" value="UniProtKB-KW"/>
</dbReference>
<dbReference type="SUPFAM" id="SSF50630">
    <property type="entry name" value="Acid proteases"/>
    <property type="match status" value="1"/>
</dbReference>
<organism evidence="8 9">
    <name type="scientific">Pseudocercospora fuligena</name>
    <dbReference type="NCBI Taxonomy" id="685502"/>
    <lineage>
        <taxon>Eukaryota</taxon>
        <taxon>Fungi</taxon>
        <taxon>Dikarya</taxon>
        <taxon>Ascomycota</taxon>
        <taxon>Pezizomycotina</taxon>
        <taxon>Dothideomycetes</taxon>
        <taxon>Dothideomycetidae</taxon>
        <taxon>Mycosphaerellales</taxon>
        <taxon>Mycosphaerellaceae</taxon>
        <taxon>Pseudocercospora</taxon>
    </lineage>
</organism>
<dbReference type="InterPro" id="IPR001461">
    <property type="entry name" value="Aspartic_peptidase_A1"/>
</dbReference>
<keyword evidence="2 5" id="KW-0064">Aspartyl protease</keyword>
<dbReference type="GO" id="GO:0000324">
    <property type="term" value="C:fungal-type vacuole"/>
    <property type="evidence" value="ECO:0007669"/>
    <property type="project" value="TreeGrafter"/>
</dbReference>
<feature type="region of interest" description="Disordered" evidence="6">
    <location>
        <begin position="281"/>
        <end position="316"/>
    </location>
</feature>
<keyword evidence="5" id="KW-0378">Hydrolase</keyword>
<accession>A0A8H6RKX4</accession>
<feature type="compositionally biased region" description="Low complexity" evidence="6">
    <location>
        <begin position="299"/>
        <end position="309"/>
    </location>
</feature>
<evidence type="ECO:0000259" key="7">
    <source>
        <dbReference type="PROSITE" id="PS51767"/>
    </source>
</evidence>
<protein>
    <submittedName>
        <fullName evidence="8">Putative aspartic-type endopeptidase</fullName>
    </submittedName>
</protein>
<evidence type="ECO:0000313" key="8">
    <source>
        <dbReference type="EMBL" id="KAF7192743.1"/>
    </source>
</evidence>
<dbReference type="InterPro" id="IPR033121">
    <property type="entry name" value="PEPTIDASE_A1"/>
</dbReference>
<evidence type="ECO:0000256" key="3">
    <source>
        <dbReference type="PIRSR" id="PIRSR601461-1"/>
    </source>
</evidence>
<dbReference type="PROSITE" id="PS51767">
    <property type="entry name" value="PEPTIDASE_A1"/>
    <property type="match status" value="1"/>
</dbReference>
<keyword evidence="5" id="KW-0645">Protease</keyword>
<dbReference type="Proteomes" id="UP000660729">
    <property type="component" value="Unassembled WGS sequence"/>
</dbReference>
<dbReference type="Gene3D" id="2.40.70.10">
    <property type="entry name" value="Acid Proteases"/>
    <property type="match status" value="2"/>
</dbReference>
<feature type="active site" evidence="3">
    <location>
        <position position="319"/>
    </location>
</feature>
<keyword evidence="9" id="KW-1185">Reference proteome</keyword>
<evidence type="ECO:0000256" key="5">
    <source>
        <dbReference type="RuleBase" id="RU000454"/>
    </source>
</evidence>
<proteinExistence type="inferred from homology"/>
<evidence type="ECO:0000256" key="4">
    <source>
        <dbReference type="PIRSR" id="PIRSR601461-2"/>
    </source>
</evidence>
<dbReference type="PRINTS" id="PR00792">
    <property type="entry name" value="PEPSIN"/>
</dbReference>
<feature type="domain" description="Peptidase A1" evidence="7">
    <location>
        <begin position="55"/>
        <end position="431"/>
    </location>
</feature>
<evidence type="ECO:0000313" key="9">
    <source>
        <dbReference type="Proteomes" id="UP000660729"/>
    </source>
</evidence>
<comment type="similarity">
    <text evidence="1 5">Belongs to the peptidase A1 family.</text>
</comment>
<dbReference type="CDD" id="cd05471">
    <property type="entry name" value="pepsin_like"/>
    <property type="match status" value="1"/>
</dbReference>
<dbReference type="AlphaFoldDB" id="A0A8H6RKX4"/>
<dbReference type="PANTHER" id="PTHR47966:SF47">
    <property type="entry name" value="ENDOPEPTIDASE, PUTATIVE (AFU_ORTHOLOGUE AFUA_3G01220)-RELATED"/>
    <property type="match status" value="1"/>
</dbReference>
<dbReference type="EMBL" id="JABCIY010000110">
    <property type="protein sequence ID" value="KAF7192743.1"/>
    <property type="molecule type" value="Genomic_DNA"/>
</dbReference>
<dbReference type="Pfam" id="PF00026">
    <property type="entry name" value="Asp"/>
    <property type="match status" value="2"/>
</dbReference>
<evidence type="ECO:0000256" key="1">
    <source>
        <dbReference type="ARBA" id="ARBA00007447"/>
    </source>
</evidence>